<comment type="caution">
    <text evidence="2">The sequence shown here is derived from an EMBL/GenBank/DDBJ whole genome shotgun (WGS) entry which is preliminary data.</text>
</comment>
<dbReference type="PANTHER" id="PTHR45908:SF24">
    <property type="entry name" value="FUNGAL LIPASE-LIKE DOMAIN-CONTAINING PROTEIN"/>
    <property type="match status" value="1"/>
</dbReference>
<proteinExistence type="predicted"/>
<dbReference type="CDD" id="cd00519">
    <property type="entry name" value="Lipase_3"/>
    <property type="match status" value="1"/>
</dbReference>
<dbReference type="InterPro" id="IPR029058">
    <property type="entry name" value="AB_hydrolase_fold"/>
</dbReference>
<gene>
    <name evidence="2" type="ORF">WR25_03915</name>
</gene>
<dbReference type="SUPFAM" id="SSF53474">
    <property type="entry name" value="alpha/beta-Hydrolases"/>
    <property type="match status" value="1"/>
</dbReference>
<dbReference type="AlphaFoldDB" id="A0A2A2KK31"/>
<dbReference type="OrthoDB" id="5821984at2759"/>
<evidence type="ECO:0000313" key="2">
    <source>
        <dbReference type="EMBL" id="PAV74240.1"/>
    </source>
</evidence>
<protein>
    <recommendedName>
        <fullName evidence="1">Fungal lipase-type domain-containing protein</fullName>
    </recommendedName>
</protein>
<dbReference type="Proteomes" id="UP000218231">
    <property type="component" value="Unassembled WGS sequence"/>
</dbReference>
<dbReference type="EMBL" id="LIAE01008382">
    <property type="protein sequence ID" value="PAV74240.1"/>
    <property type="molecule type" value="Genomic_DNA"/>
</dbReference>
<evidence type="ECO:0000259" key="1">
    <source>
        <dbReference type="Pfam" id="PF01764"/>
    </source>
</evidence>
<reference evidence="2 3" key="1">
    <citation type="journal article" date="2017" name="Curr. Biol.">
        <title>Genome architecture and evolution of a unichromosomal asexual nematode.</title>
        <authorList>
            <person name="Fradin H."/>
            <person name="Zegar C."/>
            <person name="Gutwein M."/>
            <person name="Lucas J."/>
            <person name="Kovtun M."/>
            <person name="Corcoran D."/>
            <person name="Baugh L.R."/>
            <person name="Kiontke K."/>
            <person name="Gunsalus K."/>
            <person name="Fitch D.H."/>
            <person name="Piano F."/>
        </authorList>
    </citation>
    <scope>NUCLEOTIDE SEQUENCE [LARGE SCALE GENOMIC DNA]</scope>
    <source>
        <strain evidence="2">PF1309</strain>
    </source>
</reference>
<organism evidence="2 3">
    <name type="scientific">Diploscapter pachys</name>
    <dbReference type="NCBI Taxonomy" id="2018661"/>
    <lineage>
        <taxon>Eukaryota</taxon>
        <taxon>Metazoa</taxon>
        <taxon>Ecdysozoa</taxon>
        <taxon>Nematoda</taxon>
        <taxon>Chromadorea</taxon>
        <taxon>Rhabditida</taxon>
        <taxon>Rhabditina</taxon>
        <taxon>Rhabditomorpha</taxon>
        <taxon>Rhabditoidea</taxon>
        <taxon>Rhabditidae</taxon>
        <taxon>Diploscapter</taxon>
    </lineage>
</organism>
<keyword evidence="3" id="KW-1185">Reference proteome</keyword>
<name>A0A2A2KK31_9BILA</name>
<feature type="domain" description="Fungal lipase-type" evidence="1">
    <location>
        <begin position="83"/>
        <end position="220"/>
    </location>
</feature>
<evidence type="ECO:0000313" key="3">
    <source>
        <dbReference type="Proteomes" id="UP000218231"/>
    </source>
</evidence>
<dbReference type="PANTHER" id="PTHR45908">
    <property type="entry name" value="PROTEIN CBG11750-RELATED"/>
    <property type="match status" value="1"/>
</dbReference>
<sequence>MASGASKRRRLDNVTYSDALARRQMLAMSAASYTSNPQTCMDSIWPNGGAKLRRLLRVHCDMTRKDFCTAFSGVSTADKAIILGFRGTDNNMQLIMESVETIFTWHAPWIGGGNVSAYFNDGTMNLWNEGLKDDLLTLKSQYPGYQLWITGHSLGGAMASLTASLIQAQGLYPKDQVQLHTFGEPRIGDSMFAAAFDKAVKNSYRITHAHDPVPHLPLMNMEGYIQHKSEVFYKENMKVGAKYRVCQDQDESDLCSDGNLIPDYDFKDHLVYFELDISDFGYKGCKN</sequence>
<dbReference type="Pfam" id="PF01764">
    <property type="entry name" value="Lipase_3"/>
    <property type="match status" value="1"/>
</dbReference>
<dbReference type="InterPro" id="IPR002921">
    <property type="entry name" value="Fungal_lipase-type"/>
</dbReference>
<dbReference type="Gene3D" id="3.40.50.1820">
    <property type="entry name" value="alpha/beta hydrolase"/>
    <property type="match status" value="1"/>
</dbReference>
<accession>A0A2A2KK31</accession>
<dbReference type="GO" id="GO:0006629">
    <property type="term" value="P:lipid metabolic process"/>
    <property type="evidence" value="ECO:0007669"/>
    <property type="project" value="InterPro"/>
</dbReference>